<reference evidence="1 2" key="1">
    <citation type="submission" date="2024-11" db="EMBL/GenBank/DDBJ databases">
        <title>A near-complete genome assembly of Cinchona calisaya.</title>
        <authorList>
            <person name="Lian D.C."/>
            <person name="Zhao X.W."/>
            <person name="Wei L."/>
        </authorList>
    </citation>
    <scope>NUCLEOTIDE SEQUENCE [LARGE SCALE GENOMIC DNA]</scope>
    <source>
        <tissue evidence="1">Nenye</tissue>
    </source>
</reference>
<sequence length="139" mass="16308">MRKLTTIYKKIYDSVLFPSMLNRVEETLHALFTEYLVAYEASCHEEETSKMDKHVSIELSGNTHFKTKDNMADFYIDDEEADNIYKKTKLDTYLEERVHPTKPNEEDDFNVLNYLKGIAAKFPITDDGKTHISYPCFKH</sequence>
<dbReference type="AlphaFoldDB" id="A0ABD2ZBK9"/>
<protein>
    <submittedName>
        <fullName evidence="1">Uncharacterized protein</fullName>
    </submittedName>
</protein>
<evidence type="ECO:0000313" key="1">
    <source>
        <dbReference type="EMBL" id="KAL3516854.1"/>
    </source>
</evidence>
<dbReference type="EMBL" id="JBJUIK010000010">
    <property type="protein sequence ID" value="KAL3516854.1"/>
    <property type="molecule type" value="Genomic_DNA"/>
</dbReference>
<keyword evidence="2" id="KW-1185">Reference proteome</keyword>
<proteinExistence type="predicted"/>
<comment type="caution">
    <text evidence="1">The sequence shown here is derived from an EMBL/GenBank/DDBJ whole genome shotgun (WGS) entry which is preliminary data.</text>
</comment>
<name>A0ABD2ZBK9_9GENT</name>
<evidence type="ECO:0000313" key="2">
    <source>
        <dbReference type="Proteomes" id="UP001630127"/>
    </source>
</evidence>
<gene>
    <name evidence="1" type="ORF">ACH5RR_023756</name>
</gene>
<organism evidence="1 2">
    <name type="scientific">Cinchona calisaya</name>
    <dbReference type="NCBI Taxonomy" id="153742"/>
    <lineage>
        <taxon>Eukaryota</taxon>
        <taxon>Viridiplantae</taxon>
        <taxon>Streptophyta</taxon>
        <taxon>Embryophyta</taxon>
        <taxon>Tracheophyta</taxon>
        <taxon>Spermatophyta</taxon>
        <taxon>Magnoliopsida</taxon>
        <taxon>eudicotyledons</taxon>
        <taxon>Gunneridae</taxon>
        <taxon>Pentapetalae</taxon>
        <taxon>asterids</taxon>
        <taxon>lamiids</taxon>
        <taxon>Gentianales</taxon>
        <taxon>Rubiaceae</taxon>
        <taxon>Cinchonoideae</taxon>
        <taxon>Cinchoneae</taxon>
        <taxon>Cinchona</taxon>
    </lineage>
</organism>
<dbReference type="Proteomes" id="UP001630127">
    <property type="component" value="Unassembled WGS sequence"/>
</dbReference>
<accession>A0ABD2ZBK9</accession>